<comment type="caution">
    <text evidence="1">The sequence shown here is derived from an EMBL/GenBank/DDBJ whole genome shotgun (WGS) entry which is preliminary data.</text>
</comment>
<accession>A3VDY1</accession>
<proteinExistence type="predicted"/>
<evidence type="ECO:0000313" key="1">
    <source>
        <dbReference type="EMBL" id="EAQ13720.1"/>
    </source>
</evidence>
<reference evidence="1 2" key="1">
    <citation type="journal article" date="2010" name="J. Bacteriol.">
        <title>Genome sequences of Pelagibaca bermudensis HTCC2601T and Maritimibacter alkaliphilus HTCC2654T, the type strains of two marine Roseobacter genera.</title>
        <authorList>
            <person name="Thrash J.C."/>
            <person name="Cho J.C."/>
            <person name="Ferriera S."/>
            <person name="Johnson J."/>
            <person name="Vergin K.L."/>
            <person name="Giovannoni S.J."/>
        </authorList>
    </citation>
    <scope>NUCLEOTIDE SEQUENCE [LARGE SCALE GENOMIC DNA]</scope>
    <source>
        <strain evidence="1 2">HTCC2654</strain>
    </source>
</reference>
<protein>
    <recommendedName>
        <fullName evidence="3">Sulphotransferase Stf0 domain-containing protein</fullName>
    </recommendedName>
</protein>
<dbReference type="RefSeq" id="WP_008328708.1">
    <property type="nucleotide sequence ID" value="NZ_CH902578.1"/>
</dbReference>
<organism evidence="1 2">
    <name type="scientific">Maritimibacter alkaliphilus HTCC2654</name>
    <dbReference type="NCBI Taxonomy" id="314271"/>
    <lineage>
        <taxon>Bacteria</taxon>
        <taxon>Pseudomonadati</taxon>
        <taxon>Pseudomonadota</taxon>
        <taxon>Alphaproteobacteria</taxon>
        <taxon>Rhodobacterales</taxon>
        <taxon>Roseobacteraceae</taxon>
        <taxon>Maritimibacter</taxon>
    </lineage>
</organism>
<dbReference type="HOGENOM" id="CLU_1123471_0_0_5"/>
<dbReference type="OrthoDB" id="7904151at2"/>
<sequence>MTLAETGIGIYRRNGATPDHLQVFGERSSGTNFVNRLLAKNTTLTPTDAYGWKHGFAQMTGIGQRALIVGVLREPLGWVRSMYAKPWHCPPDMQSLTFSDFLRAEWGTIVDRKRYFPRSGELGTVGTPLQQDRHPITGLPFANIADLRAMKAAYLLGLRNRGCNLVLCRLGDVQADPEGFVVKVSEAFDLPPIDVYRPVTKRLGSKFLANVEDRPSPPETVSDADRSYLASALNSKVEAAWGFPLPA</sequence>
<dbReference type="EMBL" id="AAMT01000004">
    <property type="protein sequence ID" value="EAQ13720.1"/>
    <property type="molecule type" value="Genomic_DNA"/>
</dbReference>
<dbReference type="AlphaFoldDB" id="A3VDY1"/>
<evidence type="ECO:0008006" key="3">
    <source>
        <dbReference type="Google" id="ProtNLM"/>
    </source>
</evidence>
<evidence type="ECO:0000313" key="2">
    <source>
        <dbReference type="Proteomes" id="UP000002931"/>
    </source>
</evidence>
<dbReference type="Proteomes" id="UP000002931">
    <property type="component" value="Unassembled WGS sequence"/>
</dbReference>
<keyword evidence="2" id="KW-1185">Reference proteome</keyword>
<name>A3VDY1_9RHOB</name>
<gene>
    <name evidence="1" type="ORF">RB2654_03364</name>
</gene>
<dbReference type="eggNOG" id="ENOG502Z8V7">
    <property type="taxonomic scope" value="Bacteria"/>
</dbReference>